<dbReference type="RefSeq" id="WP_378554815.1">
    <property type="nucleotide sequence ID" value="NZ_JBHSBA010000016.1"/>
</dbReference>
<keyword evidence="2" id="KW-1185">Reference proteome</keyword>
<reference evidence="2" key="1">
    <citation type="journal article" date="2019" name="Int. J. Syst. Evol. Microbiol.">
        <title>The Global Catalogue of Microorganisms (GCM) 10K type strain sequencing project: providing services to taxonomists for standard genome sequencing and annotation.</title>
        <authorList>
            <consortium name="The Broad Institute Genomics Platform"/>
            <consortium name="The Broad Institute Genome Sequencing Center for Infectious Disease"/>
            <person name="Wu L."/>
            <person name="Ma J."/>
        </authorList>
    </citation>
    <scope>NUCLEOTIDE SEQUENCE [LARGE SCALE GENOMIC DNA]</scope>
    <source>
        <strain evidence="2">CGMCC 4.7204</strain>
    </source>
</reference>
<proteinExistence type="predicted"/>
<gene>
    <name evidence="1" type="ORF">ACFOW8_28785</name>
</gene>
<evidence type="ECO:0000313" key="2">
    <source>
        <dbReference type="Proteomes" id="UP001595767"/>
    </source>
</evidence>
<organism evidence="1 2">
    <name type="scientific">Nocardia rhizosphaerae</name>
    <dbReference type="NCBI Taxonomy" id="1691571"/>
    <lineage>
        <taxon>Bacteria</taxon>
        <taxon>Bacillati</taxon>
        <taxon>Actinomycetota</taxon>
        <taxon>Actinomycetes</taxon>
        <taxon>Mycobacteriales</taxon>
        <taxon>Nocardiaceae</taxon>
        <taxon>Nocardia</taxon>
    </lineage>
</organism>
<sequence>MSFLVRRNVPRAWAGYKDSFTSYPEGDVVGQAYWPWVHLGGGRSYINSIDELVVTEQVVNDDGRGPSYGWQPFTPNWGFECEVWYPVEGLDNQHFFIVFTDSWTKVAPTKFQKAAAVGLKHELGGADNVAYAEFPDMFTPFGNLYTWPPPGGAFSGRTLTVRVWCENDEWLRIWLNGSYVGSVMPSPQYKLGPTRRAVRLVNRSYCNVWVRRTDHYDRPPTVPPKSVWSSIFYDDFNRADGPAGNGWTQLGTDAGITSGRYVHANANNNSVGLMRSVGNLNGRARIEAIVRNPSSSADSSLMLFMNAAGDQALTANMYSGHLYLGRLTSSVSGTPSFFDFSDRAVTIADGDKIAFSVYDEICWVERNDVPVLYAGNVHNVVPATNAYAGLRVRRQDSSNSAAFDDVRIYSGVGL</sequence>
<name>A0ABV8LEL1_9NOCA</name>
<accession>A0ABV8LEL1</accession>
<comment type="caution">
    <text evidence="1">The sequence shown here is derived from an EMBL/GenBank/DDBJ whole genome shotgun (WGS) entry which is preliminary data.</text>
</comment>
<protein>
    <recommendedName>
        <fullName evidence="3">Minor tail protein</fullName>
    </recommendedName>
</protein>
<evidence type="ECO:0008006" key="3">
    <source>
        <dbReference type="Google" id="ProtNLM"/>
    </source>
</evidence>
<dbReference type="Proteomes" id="UP001595767">
    <property type="component" value="Unassembled WGS sequence"/>
</dbReference>
<dbReference type="EMBL" id="JBHSBA010000016">
    <property type="protein sequence ID" value="MFC4128933.1"/>
    <property type="molecule type" value="Genomic_DNA"/>
</dbReference>
<evidence type="ECO:0000313" key="1">
    <source>
        <dbReference type="EMBL" id="MFC4128933.1"/>
    </source>
</evidence>